<sequence>MFLLWVPVSLFLSFIVSQTWSVQLSWENWNAELRNRGNDFEKPSSSQPHIVFILVDDQGFRDVGYHGSEIKTPTLDRLAAQGVKLENYYVQPLCSPSRSQLMTGRKFLDLAIGQLSALLKSEGEVFTEVSECGKAAEKK</sequence>
<proteinExistence type="predicted"/>
<protein>
    <submittedName>
        <fullName evidence="1">Uncharacterized protein</fullName>
    </submittedName>
</protein>
<reference evidence="1" key="1">
    <citation type="submission" date="2018-11" db="EMBL/GenBank/DDBJ databases">
        <title>The sequence and de novo assembly of Larimichthys crocea genome using PacBio and Hi-C technologies.</title>
        <authorList>
            <person name="Xu P."/>
            <person name="Chen B."/>
            <person name="Zhou Z."/>
            <person name="Ke Q."/>
            <person name="Wu Y."/>
            <person name="Bai H."/>
            <person name="Pu F."/>
        </authorList>
    </citation>
    <scope>NUCLEOTIDE SEQUENCE</scope>
    <source>
        <tissue evidence="1">Muscle</tissue>
    </source>
</reference>
<name>A0ACD3Q5K0_LARCR</name>
<keyword evidence="2" id="KW-1185">Reference proteome</keyword>
<gene>
    <name evidence="1" type="ORF">E3U43_007975</name>
</gene>
<organism evidence="1 2">
    <name type="scientific">Larimichthys crocea</name>
    <name type="common">Large yellow croaker</name>
    <name type="synonym">Pseudosciaena crocea</name>
    <dbReference type="NCBI Taxonomy" id="215358"/>
    <lineage>
        <taxon>Eukaryota</taxon>
        <taxon>Metazoa</taxon>
        <taxon>Chordata</taxon>
        <taxon>Craniata</taxon>
        <taxon>Vertebrata</taxon>
        <taxon>Euteleostomi</taxon>
        <taxon>Actinopterygii</taxon>
        <taxon>Neopterygii</taxon>
        <taxon>Teleostei</taxon>
        <taxon>Neoteleostei</taxon>
        <taxon>Acanthomorphata</taxon>
        <taxon>Eupercaria</taxon>
        <taxon>Sciaenidae</taxon>
        <taxon>Larimichthys</taxon>
    </lineage>
</organism>
<comment type="caution">
    <text evidence="1">The sequence shown here is derived from an EMBL/GenBank/DDBJ whole genome shotgun (WGS) entry which is preliminary data.</text>
</comment>
<evidence type="ECO:0000313" key="2">
    <source>
        <dbReference type="Proteomes" id="UP000793456"/>
    </source>
</evidence>
<evidence type="ECO:0000313" key="1">
    <source>
        <dbReference type="EMBL" id="TMS02435.1"/>
    </source>
</evidence>
<accession>A0ACD3Q5K0</accession>
<dbReference type="EMBL" id="CM011697">
    <property type="protein sequence ID" value="TMS02435.1"/>
    <property type="molecule type" value="Genomic_DNA"/>
</dbReference>
<dbReference type="Proteomes" id="UP000793456">
    <property type="component" value="Chromosome XXIV"/>
</dbReference>